<dbReference type="AlphaFoldDB" id="A0A930VFE9"/>
<dbReference type="InterPro" id="IPR050194">
    <property type="entry name" value="Glycosyltransferase_grp1"/>
</dbReference>
<organism evidence="4 5">
    <name type="scientific">Nocardioides islandensis</name>
    <dbReference type="NCBI Taxonomy" id="433663"/>
    <lineage>
        <taxon>Bacteria</taxon>
        <taxon>Bacillati</taxon>
        <taxon>Actinomycetota</taxon>
        <taxon>Actinomycetes</taxon>
        <taxon>Propionibacteriales</taxon>
        <taxon>Nocardioidaceae</taxon>
        <taxon>Nocardioides</taxon>
    </lineage>
</organism>
<feature type="domain" description="Glycosyltransferase subfamily 4-like N-terminal" evidence="3">
    <location>
        <begin position="20"/>
        <end position="158"/>
    </location>
</feature>
<keyword evidence="1" id="KW-0328">Glycosyltransferase</keyword>
<dbReference type="Gene3D" id="3.40.50.2000">
    <property type="entry name" value="Glycogen Phosphorylase B"/>
    <property type="match status" value="2"/>
</dbReference>
<comment type="caution">
    <text evidence="4">The sequence shown here is derived from an EMBL/GenBank/DDBJ whole genome shotgun (WGS) entry which is preliminary data.</text>
</comment>
<reference evidence="4" key="1">
    <citation type="submission" date="2020-11" db="EMBL/GenBank/DDBJ databases">
        <title>Nocardioides sp. nov., isolated from Soil of Cynanchum wilfordii Hemsley rhizosphere.</title>
        <authorList>
            <person name="Lee J.-S."/>
            <person name="Suh M.K."/>
            <person name="Kim J.-S."/>
        </authorList>
    </citation>
    <scope>NUCLEOTIDE SEQUENCE</scope>
    <source>
        <strain evidence="4">KCTC 19275</strain>
    </source>
</reference>
<evidence type="ECO:0000313" key="4">
    <source>
        <dbReference type="EMBL" id="MBF4765573.1"/>
    </source>
</evidence>
<dbReference type="Pfam" id="PF13439">
    <property type="entry name" value="Glyco_transf_4"/>
    <property type="match status" value="1"/>
</dbReference>
<evidence type="ECO:0000313" key="5">
    <source>
        <dbReference type="Proteomes" id="UP000640489"/>
    </source>
</evidence>
<sequence length="355" mass="37995">MTSPRRIVLVTESFDPRLTGTAGTVRQVADRLVALGHRVRILTAGPGPASYHAVGISRFSPPRRNAKLREALTAFGPDLVHVFTPGPVGTRALRQARRMGVPTLVTETSPRAEYAPPQWRASVAERADRLVVTASWLRDRLSGAGLPALLWTPGVDTDVFSPARRDQALRASWTDGDLTQVVVGYVGSLRKRHGVRRLAEVAAVPGTRLVVVGDGPQQAWLRSRLPESVRFTGTLKPREAAMAIASLDLLVAPSTVATCAHALREAAACGVPVVAPRAGGAIDVVRHLETGLLYDPADPVGLADAVAAVVADRRRQLLGDHAREVSARRTWRDAVDELVREHYAPLLGSSLSAAA</sequence>
<keyword evidence="2" id="KW-0808">Transferase</keyword>
<accession>A0A930VFE9</accession>
<evidence type="ECO:0000256" key="2">
    <source>
        <dbReference type="ARBA" id="ARBA00022679"/>
    </source>
</evidence>
<dbReference type="SUPFAM" id="SSF53756">
    <property type="entry name" value="UDP-Glycosyltransferase/glycogen phosphorylase"/>
    <property type="match status" value="1"/>
</dbReference>
<dbReference type="GO" id="GO:1901137">
    <property type="term" value="P:carbohydrate derivative biosynthetic process"/>
    <property type="evidence" value="ECO:0007669"/>
    <property type="project" value="UniProtKB-ARBA"/>
</dbReference>
<dbReference type="PANTHER" id="PTHR45947">
    <property type="entry name" value="SULFOQUINOVOSYL TRANSFERASE SQD2"/>
    <property type="match status" value="1"/>
</dbReference>
<gene>
    <name evidence="4" type="ORF">ISU07_20785</name>
</gene>
<dbReference type="InterPro" id="IPR028098">
    <property type="entry name" value="Glyco_trans_4-like_N"/>
</dbReference>
<dbReference type="RefSeq" id="WP_194708751.1">
    <property type="nucleotide sequence ID" value="NZ_JADKPN010000016.1"/>
</dbReference>
<evidence type="ECO:0000259" key="3">
    <source>
        <dbReference type="Pfam" id="PF13439"/>
    </source>
</evidence>
<evidence type="ECO:0000256" key="1">
    <source>
        <dbReference type="ARBA" id="ARBA00022676"/>
    </source>
</evidence>
<proteinExistence type="predicted"/>
<dbReference type="GO" id="GO:0016758">
    <property type="term" value="F:hexosyltransferase activity"/>
    <property type="evidence" value="ECO:0007669"/>
    <property type="project" value="TreeGrafter"/>
</dbReference>
<dbReference type="PANTHER" id="PTHR45947:SF3">
    <property type="entry name" value="SULFOQUINOVOSYL TRANSFERASE SQD2"/>
    <property type="match status" value="1"/>
</dbReference>
<name>A0A930VFE9_9ACTN</name>
<dbReference type="Pfam" id="PF13692">
    <property type="entry name" value="Glyco_trans_1_4"/>
    <property type="match status" value="1"/>
</dbReference>
<keyword evidence="5" id="KW-1185">Reference proteome</keyword>
<dbReference type="Proteomes" id="UP000640489">
    <property type="component" value="Unassembled WGS sequence"/>
</dbReference>
<protein>
    <submittedName>
        <fullName evidence="4">Glycosyltransferase</fullName>
    </submittedName>
</protein>
<dbReference type="EMBL" id="JADKPN010000016">
    <property type="protein sequence ID" value="MBF4765573.1"/>
    <property type="molecule type" value="Genomic_DNA"/>
</dbReference>